<dbReference type="RefSeq" id="WP_140945641.1">
    <property type="nucleotide sequence ID" value="NZ_FAOO01000016.1"/>
</dbReference>
<dbReference type="AlphaFoldDB" id="A0A0S4NBM1"/>
<protein>
    <recommendedName>
        <fullName evidence="3">DUF1207 domain-containing protein</fullName>
    </recommendedName>
</protein>
<proteinExistence type="predicted"/>
<evidence type="ECO:0000313" key="2">
    <source>
        <dbReference type="Proteomes" id="UP000320623"/>
    </source>
</evidence>
<dbReference type="Pfam" id="PF06727">
    <property type="entry name" value="DUF1207"/>
    <property type="match status" value="1"/>
</dbReference>
<dbReference type="EMBL" id="FAOO01000016">
    <property type="protein sequence ID" value="CUU07859.1"/>
    <property type="molecule type" value="Genomic_DNA"/>
</dbReference>
<keyword evidence="2" id="KW-1185">Reference proteome</keyword>
<dbReference type="Proteomes" id="UP000320623">
    <property type="component" value="Unassembled WGS sequence"/>
</dbReference>
<name>A0A0S4NBM1_9BACT</name>
<dbReference type="STRING" id="1643428.GCA_001442855_01882"/>
<evidence type="ECO:0000313" key="1">
    <source>
        <dbReference type="EMBL" id="CUU07859.1"/>
    </source>
</evidence>
<sequence>MFEIFALLATVLNAQVKIVDSNGLNFKTLTASFYEPRIGLMKYFDRNSLKVDIGNSLDVFQFRLGSYSCTIGVDFFAYTLVNNHGFLILRVEAIDGFFGGNVSFKSDNFSTRLRVLHRSSHLVDEYDEISATPFPFTMEFFDLIFAFERQNIRFYSGLSFIFRHKPANIDEFCIQFGFEFFKEISSHSLAFESPLFFIFSSDFKFFSSRGLNLTSGVKFGRWNSRGIFLYLVYYNGFDIYGQYFNLKREFGGFGLSFDF</sequence>
<dbReference type="InterPro" id="IPR009599">
    <property type="entry name" value="DUF1207"/>
</dbReference>
<gene>
    <name evidence="1" type="ORF">JGI1_01921</name>
</gene>
<dbReference type="OrthoDB" id="9811324at2"/>
<reference evidence="2" key="1">
    <citation type="submission" date="2015-11" db="EMBL/GenBank/DDBJ databases">
        <authorList>
            <person name="Varghese N."/>
        </authorList>
    </citation>
    <scope>NUCLEOTIDE SEQUENCE [LARGE SCALE GENOMIC DNA]</scope>
</reference>
<organism evidence="1 2">
    <name type="scientific">Candidatus Thermokryptus mobilis</name>
    <dbReference type="NCBI Taxonomy" id="1643428"/>
    <lineage>
        <taxon>Bacteria</taxon>
        <taxon>Pseudomonadati</taxon>
        <taxon>Candidatus Kryptoniota</taxon>
        <taxon>Candidatus Thermokryptus</taxon>
    </lineage>
</organism>
<evidence type="ECO:0008006" key="3">
    <source>
        <dbReference type="Google" id="ProtNLM"/>
    </source>
</evidence>
<accession>A0A0S4NBM1</accession>